<dbReference type="GO" id="GO:0045892">
    <property type="term" value="P:negative regulation of DNA-templated transcription"/>
    <property type="evidence" value="ECO:0007669"/>
    <property type="project" value="InterPro"/>
</dbReference>
<accession>A0A6N7EIC9</accession>
<organism evidence="6 7">
    <name type="scientific">Georgenia subflava</name>
    <dbReference type="NCBI Taxonomy" id="1622177"/>
    <lineage>
        <taxon>Bacteria</taxon>
        <taxon>Bacillati</taxon>
        <taxon>Actinomycetota</taxon>
        <taxon>Actinomycetes</taxon>
        <taxon>Micrococcales</taxon>
        <taxon>Bogoriellaceae</taxon>
        <taxon>Georgenia</taxon>
    </lineage>
</organism>
<dbReference type="Pfam" id="PF00440">
    <property type="entry name" value="TetR_N"/>
    <property type="match status" value="1"/>
</dbReference>
<dbReference type="OrthoDB" id="71867at2"/>
<evidence type="ECO:0000259" key="5">
    <source>
        <dbReference type="PROSITE" id="PS50977"/>
    </source>
</evidence>
<evidence type="ECO:0000313" key="6">
    <source>
        <dbReference type="EMBL" id="MPV36487.1"/>
    </source>
</evidence>
<protein>
    <submittedName>
        <fullName evidence="6">TetR family transcriptional regulator</fullName>
    </submittedName>
</protein>
<dbReference type="SUPFAM" id="SSF46689">
    <property type="entry name" value="Homeodomain-like"/>
    <property type="match status" value="1"/>
</dbReference>
<keyword evidence="3" id="KW-0804">Transcription</keyword>
<dbReference type="RefSeq" id="WP_152193339.1">
    <property type="nucleotide sequence ID" value="NZ_VUKD01000001.1"/>
</dbReference>
<evidence type="ECO:0000256" key="1">
    <source>
        <dbReference type="ARBA" id="ARBA00023015"/>
    </source>
</evidence>
<comment type="caution">
    <text evidence="6">The sequence shown here is derived from an EMBL/GenBank/DDBJ whole genome shotgun (WGS) entry which is preliminary data.</text>
</comment>
<dbReference type="InterPro" id="IPR050109">
    <property type="entry name" value="HTH-type_TetR-like_transc_reg"/>
</dbReference>
<gene>
    <name evidence="6" type="ORF">GB881_05370</name>
</gene>
<keyword evidence="2 4" id="KW-0238">DNA-binding</keyword>
<dbReference type="PRINTS" id="PR00455">
    <property type="entry name" value="HTHTETR"/>
</dbReference>
<dbReference type="PANTHER" id="PTHR30055:SF151">
    <property type="entry name" value="TRANSCRIPTIONAL REGULATORY PROTEIN"/>
    <property type="match status" value="1"/>
</dbReference>
<dbReference type="PROSITE" id="PS50977">
    <property type="entry name" value="HTH_TETR_2"/>
    <property type="match status" value="1"/>
</dbReference>
<feature type="DNA-binding region" description="H-T-H motif" evidence="4">
    <location>
        <begin position="37"/>
        <end position="56"/>
    </location>
</feature>
<dbReference type="Gene3D" id="1.10.357.10">
    <property type="entry name" value="Tetracycline Repressor, domain 2"/>
    <property type="match status" value="1"/>
</dbReference>
<keyword evidence="7" id="KW-1185">Reference proteome</keyword>
<dbReference type="InterPro" id="IPR009057">
    <property type="entry name" value="Homeodomain-like_sf"/>
</dbReference>
<dbReference type="GO" id="GO:0003700">
    <property type="term" value="F:DNA-binding transcription factor activity"/>
    <property type="evidence" value="ECO:0007669"/>
    <property type="project" value="TreeGrafter"/>
</dbReference>
<evidence type="ECO:0000256" key="4">
    <source>
        <dbReference type="PROSITE-ProRule" id="PRU00335"/>
    </source>
</evidence>
<dbReference type="EMBL" id="WHPC01000012">
    <property type="protein sequence ID" value="MPV36487.1"/>
    <property type="molecule type" value="Genomic_DNA"/>
</dbReference>
<evidence type="ECO:0000256" key="2">
    <source>
        <dbReference type="ARBA" id="ARBA00023125"/>
    </source>
</evidence>
<dbReference type="PANTHER" id="PTHR30055">
    <property type="entry name" value="HTH-TYPE TRANSCRIPTIONAL REGULATOR RUTR"/>
    <property type="match status" value="1"/>
</dbReference>
<dbReference type="Pfam" id="PF02909">
    <property type="entry name" value="TetR_C_1"/>
    <property type="match status" value="1"/>
</dbReference>
<dbReference type="Proteomes" id="UP000437709">
    <property type="component" value="Unassembled WGS sequence"/>
</dbReference>
<dbReference type="AlphaFoldDB" id="A0A6N7EIC9"/>
<dbReference type="InterPro" id="IPR001647">
    <property type="entry name" value="HTH_TetR"/>
</dbReference>
<dbReference type="Gene3D" id="1.10.10.60">
    <property type="entry name" value="Homeodomain-like"/>
    <property type="match status" value="1"/>
</dbReference>
<keyword evidence="1" id="KW-0805">Transcription regulation</keyword>
<dbReference type="SUPFAM" id="SSF48498">
    <property type="entry name" value="Tetracyclin repressor-like, C-terminal domain"/>
    <property type="match status" value="1"/>
</dbReference>
<evidence type="ECO:0000313" key="7">
    <source>
        <dbReference type="Proteomes" id="UP000437709"/>
    </source>
</evidence>
<evidence type="ECO:0000256" key="3">
    <source>
        <dbReference type="ARBA" id="ARBA00023163"/>
    </source>
</evidence>
<name>A0A6N7EIC9_9MICO</name>
<reference evidence="6 7" key="1">
    <citation type="submission" date="2019-10" db="EMBL/GenBank/DDBJ databases">
        <title>Georgenia wutianyii sp. nov. and Georgenia yuyongxinii sp. nov. isolated from plateau pika (Ochotona curzoniae) in the Qinghai-Tibet plateau of China.</title>
        <authorList>
            <person name="Tian Z."/>
        </authorList>
    </citation>
    <scope>NUCLEOTIDE SEQUENCE [LARGE SCALE GENOMIC DNA]</scope>
    <source>
        <strain evidence="6 7">JCM 19765</strain>
    </source>
</reference>
<proteinExistence type="predicted"/>
<sequence length="236" mass="26140">MSEQLGAERADRPALTRGRIVDAAVRLVDEQGLAALSMRHLGAELGVEAMALYRHINGREDLLEAMVDALTSRLHLTDDWDLGPEDGWQAYLQKLAHTVRELAYDHPELFPLLVTRHPAAPWLRPPLRSLEVVEDFLTALTGRGFSDDQAVAAYRTFSSFLIGQLLLAVAQRGSIAMAGEEVLDEGGASSPNTTTSLDDFPLVKRLEGKLSEDHADEEFERTLEDLLERIDAEVSR</sequence>
<dbReference type="GO" id="GO:0000976">
    <property type="term" value="F:transcription cis-regulatory region binding"/>
    <property type="evidence" value="ECO:0007669"/>
    <property type="project" value="TreeGrafter"/>
</dbReference>
<dbReference type="InterPro" id="IPR004111">
    <property type="entry name" value="Repressor_TetR_C"/>
</dbReference>
<feature type="domain" description="HTH tetR-type" evidence="5">
    <location>
        <begin position="14"/>
        <end position="74"/>
    </location>
</feature>
<dbReference type="InterPro" id="IPR036271">
    <property type="entry name" value="Tet_transcr_reg_TetR-rel_C_sf"/>
</dbReference>